<dbReference type="PANTHER" id="PTHR37804">
    <property type="entry name" value="CDAA REGULATORY PROTEIN CDAR"/>
    <property type="match status" value="1"/>
</dbReference>
<name>A0AAW7JML1_9BACT</name>
<dbReference type="Pfam" id="PF07949">
    <property type="entry name" value="YbbR"/>
    <property type="match status" value="1"/>
</dbReference>
<protein>
    <submittedName>
        <fullName evidence="3">YbbR-like domain-containing protein</fullName>
    </submittedName>
</protein>
<gene>
    <name evidence="2" type="ORF">QVN81_02955</name>
    <name evidence="3" type="ORF">QVN84_03645</name>
</gene>
<accession>A0AAW7JML1</accession>
<dbReference type="Gene3D" id="2.170.120.40">
    <property type="entry name" value="YbbR-like domain"/>
    <property type="match status" value="1"/>
</dbReference>
<dbReference type="PANTHER" id="PTHR37804:SF1">
    <property type="entry name" value="CDAA REGULATORY PROTEIN CDAR"/>
    <property type="match status" value="1"/>
</dbReference>
<dbReference type="AlphaFoldDB" id="A0AAW7JML1"/>
<keyword evidence="1" id="KW-1133">Transmembrane helix</keyword>
<dbReference type="InterPro" id="IPR012505">
    <property type="entry name" value="YbbR"/>
</dbReference>
<reference evidence="3" key="1">
    <citation type="submission" date="2023-06" db="EMBL/GenBank/DDBJ databases">
        <authorList>
            <person name="Zeman M."/>
            <person name="Kubasova T."/>
            <person name="Jahodarova E."/>
            <person name="Nykrynova M."/>
            <person name="Rychlik I."/>
        </authorList>
    </citation>
    <scope>NUCLEOTIDE SEQUENCE</scope>
    <source>
        <strain evidence="3">ET15</strain>
        <strain evidence="2">ET37</strain>
    </source>
</reference>
<keyword evidence="1" id="KW-0472">Membrane</keyword>
<keyword evidence="4" id="KW-1185">Reference proteome</keyword>
<evidence type="ECO:0000313" key="2">
    <source>
        <dbReference type="EMBL" id="MDN0021984.1"/>
    </source>
</evidence>
<evidence type="ECO:0000313" key="3">
    <source>
        <dbReference type="EMBL" id="MDN0024623.1"/>
    </source>
</evidence>
<evidence type="ECO:0000313" key="5">
    <source>
        <dbReference type="Proteomes" id="UP001168478"/>
    </source>
</evidence>
<dbReference type="RefSeq" id="WP_289824695.1">
    <property type="nucleotide sequence ID" value="NZ_JAUEIE010000002.1"/>
</dbReference>
<organism evidence="3 5">
    <name type="scientific">Leyella lascolaii</name>
    <dbReference type="NCBI Taxonomy" id="1776379"/>
    <lineage>
        <taxon>Bacteria</taxon>
        <taxon>Pseudomonadati</taxon>
        <taxon>Bacteroidota</taxon>
        <taxon>Bacteroidia</taxon>
        <taxon>Bacteroidales</taxon>
        <taxon>Prevotellaceae</taxon>
        <taxon>Leyella</taxon>
    </lineage>
</organism>
<proteinExistence type="predicted"/>
<evidence type="ECO:0000256" key="1">
    <source>
        <dbReference type="SAM" id="Phobius"/>
    </source>
</evidence>
<dbReference type="Gene3D" id="2.170.120.30">
    <property type="match status" value="1"/>
</dbReference>
<evidence type="ECO:0000313" key="4">
    <source>
        <dbReference type="Proteomes" id="UP001167831"/>
    </source>
</evidence>
<dbReference type="EMBL" id="JAUEIE010000002">
    <property type="protein sequence ID" value="MDN0021984.1"/>
    <property type="molecule type" value="Genomic_DNA"/>
</dbReference>
<dbReference type="Proteomes" id="UP001167831">
    <property type="component" value="Unassembled WGS sequence"/>
</dbReference>
<dbReference type="InterPro" id="IPR053154">
    <property type="entry name" value="c-di-AMP_regulator"/>
</dbReference>
<keyword evidence="1" id="KW-0812">Transmembrane</keyword>
<comment type="caution">
    <text evidence="3">The sequence shown here is derived from an EMBL/GenBank/DDBJ whole genome shotgun (WGS) entry which is preliminary data.</text>
</comment>
<dbReference type="Proteomes" id="UP001168478">
    <property type="component" value="Unassembled WGS sequence"/>
</dbReference>
<sequence length="326" mass="37498">MERLSHDYKNIRNFLFGFLNKDFLIFLFFLALSAIFWLMMALNETYEREITVPMSLTNVPKNVVLTTEMDSTVKVTVRDKGFTLVTYMYSRRIRPVRINFGAYANKQTGYGLVPTADIQKFVYQQLMGSSKIVSVNPDKLDFYFNFGASKTVPVRMDGSVTPGKSYYLASMRFWPDKVTVYASKKMLDSIRYVKTEPIRIVNFEDTVIREVPIARMQGVKCVPSTVRIGLYPDILTEERVSVPIRAINLPEGKVLRTFPSHVSVKFIVGASMFRTVKADQFVVVVDYNEVTKQTSDKCELHLVKSPYMVRNAQLEINQVDYLVEQQ</sequence>
<feature type="transmembrane region" description="Helical" evidence="1">
    <location>
        <begin position="23"/>
        <end position="42"/>
    </location>
</feature>
<reference evidence="3" key="2">
    <citation type="submission" date="2023-08" db="EMBL/GenBank/DDBJ databases">
        <title>Identification and characterization of horizontal gene transfer across gut microbiota members of farm animals based on homology search.</title>
        <authorList>
            <person name="Schwarzerova J."/>
            <person name="Nykrynova M."/>
            <person name="Jureckova K."/>
            <person name="Cejkova D."/>
            <person name="Rychlik I."/>
        </authorList>
    </citation>
    <scope>NUCLEOTIDE SEQUENCE</scope>
    <source>
        <strain evidence="3">ET15</strain>
        <strain evidence="2">ET37</strain>
    </source>
</reference>
<dbReference type="EMBL" id="JAUEIF010000002">
    <property type="protein sequence ID" value="MDN0024623.1"/>
    <property type="molecule type" value="Genomic_DNA"/>
</dbReference>